<evidence type="ECO:0000256" key="2">
    <source>
        <dbReference type="ARBA" id="ARBA00022695"/>
    </source>
</evidence>
<dbReference type="OrthoDB" id="775972at2759"/>
<organism evidence="8 9">
    <name type="scientific">Austropuccinia psidii MF-1</name>
    <dbReference type="NCBI Taxonomy" id="1389203"/>
    <lineage>
        <taxon>Eukaryota</taxon>
        <taxon>Fungi</taxon>
        <taxon>Dikarya</taxon>
        <taxon>Basidiomycota</taxon>
        <taxon>Pucciniomycotina</taxon>
        <taxon>Pucciniomycetes</taxon>
        <taxon>Pucciniales</taxon>
        <taxon>Sphaerophragmiaceae</taxon>
        <taxon>Austropuccinia</taxon>
    </lineage>
</organism>
<protein>
    <recommendedName>
        <fullName evidence="7">Reverse transcriptase RNase H-like domain-containing protein</fullName>
    </recommendedName>
</protein>
<reference evidence="8" key="1">
    <citation type="submission" date="2021-03" db="EMBL/GenBank/DDBJ databases">
        <title>Draft genome sequence of rust myrtle Austropuccinia psidii MF-1, a brazilian biotype.</title>
        <authorList>
            <person name="Quecine M.C."/>
            <person name="Pachon D.M.R."/>
            <person name="Bonatelli M.L."/>
            <person name="Correr F.H."/>
            <person name="Franceschini L.M."/>
            <person name="Leite T.F."/>
            <person name="Margarido G.R.A."/>
            <person name="Almeida C.A."/>
            <person name="Ferrarezi J.A."/>
            <person name="Labate C.A."/>
        </authorList>
    </citation>
    <scope>NUCLEOTIDE SEQUENCE</scope>
    <source>
        <strain evidence="8">MF-1</strain>
    </source>
</reference>
<dbReference type="Pfam" id="PF17917">
    <property type="entry name" value="RT_RNaseH"/>
    <property type="match status" value="1"/>
</dbReference>
<keyword evidence="4" id="KW-0255">Endonuclease</keyword>
<evidence type="ECO:0000256" key="5">
    <source>
        <dbReference type="ARBA" id="ARBA00022801"/>
    </source>
</evidence>
<proteinExistence type="predicted"/>
<gene>
    <name evidence="8" type="ORF">O181_070189</name>
</gene>
<evidence type="ECO:0000256" key="1">
    <source>
        <dbReference type="ARBA" id="ARBA00022679"/>
    </source>
</evidence>
<keyword evidence="1" id="KW-0808">Transferase</keyword>
<keyword evidence="2" id="KW-0548">Nucleotidyltransferase</keyword>
<dbReference type="GO" id="GO:0004519">
    <property type="term" value="F:endonuclease activity"/>
    <property type="evidence" value="ECO:0007669"/>
    <property type="project" value="UniProtKB-KW"/>
</dbReference>
<dbReference type="InterPro" id="IPR041373">
    <property type="entry name" value="RT_RNaseH"/>
</dbReference>
<evidence type="ECO:0000256" key="3">
    <source>
        <dbReference type="ARBA" id="ARBA00022722"/>
    </source>
</evidence>
<evidence type="ECO:0000259" key="7">
    <source>
        <dbReference type="Pfam" id="PF17917"/>
    </source>
</evidence>
<keyword evidence="5" id="KW-0378">Hydrolase</keyword>
<sequence>MECLCLVWALEKPNYFPKGCVFEVMTDFTTGKLLLNMKVPNKHILRWKIAIQKYRGNMTIFHNNGNIHKNEDGLRRWELPSNINNPAYVPEEAFPQIPIEGISVTKLNTTFFEELRRSHT</sequence>
<evidence type="ECO:0000313" key="9">
    <source>
        <dbReference type="Proteomes" id="UP000765509"/>
    </source>
</evidence>
<evidence type="ECO:0000313" key="8">
    <source>
        <dbReference type="EMBL" id="MBW0530474.1"/>
    </source>
</evidence>
<keyword evidence="9" id="KW-1185">Reference proteome</keyword>
<dbReference type="GO" id="GO:0003964">
    <property type="term" value="F:RNA-directed DNA polymerase activity"/>
    <property type="evidence" value="ECO:0007669"/>
    <property type="project" value="UniProtKB-KW"/>
</dbReference>
<keyword evidence="3" id="KW-0540">Nuclease</keyword>
<feature type="domain" description="Reverse transcriptase RNase H-like" evidence="7">
    <location>
        <begin position="2"/>
        <end position="54"/>
    </location>
</feature>
<evidence type="ECO:0000256" key="4">
    <source>
        <dbReference type="ARBA" id="ARBA00022759"/>
    </source>
</evidence>
<evidence type="ECO:0000256" key="6">
    <source>
        <dbReference type="ARBA" id="ARBA00022918"/>
    </source>
</evidence>
<name>A0A9Q3F0B3_9BASI</name>
<dbReference type="AlphaFoldDB" id="A0A9Q3F0B3"/>
<dbReference type="EMBL" id="AVOT02036033">
    <property type="protein sequence ID" value="MBW0530474.1"/>
    <property type="molecule type" value="Genomic_DNA"/>
</dbReference>
<dbReference type="Proteomes" id="UP000765509">
    <property type="component" value="Unassembled WGS sequence"/>
</dbReference>
<accession>A0A9Q3F0B3</accession>
<keyword evidence="6" id="KW-0695">RNA-directed DNA polymerase</keyword>
<comment type="caution">
    <text evidence="8">The sequence shown here is derived from an EMBL/GenBank/DDBJ whole genome shotgun (WGS) entry which is preliminary data.</text>
</comment>
<dbReference type="GO" id="GO:0016787">
    <property type="term" value="F:hydrolase activity"/>
    <property type="evidence" value="ECO:0007669"/>
    <property type="project" value="UniProtKB-KW"/>
</dbReference>